<dbReference type="NCBIfam" id="NF010925">
    <property type="entry name" value="PRK14345.1"/>
    <property type="match status" value="1"/>
</dbReference>
<dbReference type="InterPro" id="IPR000544">
    <property type="entry name" value="Octanoyltransferase"/>
</dbReference>
<feature type="binding site" evidence="5 8">
    <location>
        <begin position="149"/>
        <end position="151"/>
    </location>
    <ligand>
        <name>substrate</name>
    </ligand>
</feature>
<feature type="binding site" evidence="5 8">
    <location>
        <begin position="162"/>
        <end position="164"/>
    </location>
    <ligand>
        <name>substrate</name>
    </ligand>
</feature>
<dbReference type="InterPro" id="IPR020605">
    <property type="entry name" value="Octanoyltransferase_CS"/>
</dbReference>
<evidence type="ECO:0000259" key="10">
    <source>
        <dbReference type="PROSITE" id="PS51733"/>
    </source>
</evidence>
<dbReference type="PIRSF" id="PIRSF016262">
    <property type="entry name" value="LPLase"/>
    <property type="match status" value="1"/>
</dbReference>
<dbReference type="Gene3D" id="3.30.930.10">
    <property type="entry name" value="Bira Bifunctional Protein, Domain 2"/>
    <property type="match status" value="1"/>
</dbReference>
<evidence type="ECO:0000256" key="8">
    <source>
        <dbReference type="PIRSR" id="PIRSR016262-2"/>
    </source>
</evidence>
<comment type="miscellaneous">
    <text evidence="5">In the reaction, the free carboxyl group of octanoic acid is attached via an amide linkage to the epsilon-amino group of a specific lysine residue of lipoyl domains of lipoate-dependent enzymes.</text>
</comment>
<comment type="catalytic activity">
    <reaction evidence="5 6">
        <text>octanoyl-[ACP] + L-lysyl-[protein] = N(6)-octanoyl-L-lysyl-[protein] + holo-[ACP] + H(+)</text>
        <dbReference type="Rhea" id="RHEA:17665"/>
        <dbReference type="Rhea" id="RHEA-COMP:9636"/>
        <dbReference type="Rhea" id="RHEA-COMP:9685"/>
        <dbReference type="Rhea" id="RHEA-COMP:9752"/>
        <dbReference type="Rhea" id="RHEA-COMP:9928"/>
        <dbReference type="ChEBI" id="CHEBI:15378"/>
        <dbReference type="ChEBI" id="CHEBI:29969"/>
        <dbReference type="ChEBI" id="CHEBI:64479"/>
        <dbReference type="ChEBI" id="CHEBI:78463"/>
        <dbReference type="ChEBI" id="CHEBI:78809"/>
        <dbReference type="EC" id="2.3.1.181"/>
    </reaction>
</comment>
<comment type="pathway">
    <text evidence="1 5 6">Protein modification; protein lipoylation via endogenous pathway; protein N(6)-(lipoyl)lysine from octanoyl-[acyl-carrier-protein]: step 1/2.</text>
</comment>
<dbReference type="PANTHER" id="PTHR10993:SF7">
    <property type="entry name" value="LIPOYLTRANSFERASE 2, MITOCHONDRIAL-RELATED"/>
    <property type="match status" value="1"/>
</dbReference>
<accession>A0AAW9SUA6</accession>
<keyword evidence="12" id="KW-1185">Reference proteome</keyword>
<evidence type="ECO:0000313" key="11">
    <source>
        <dbReference type="EMBL" id="MEN9062438.1"/>
    </source>
</evidence>
<dbReference type="PROSITE" id="PS01313">
    <property type="entry name" value="LIPB"/>
    <property type="match status" value="1"/>
</dbReference>
<feature type="site" description="Lowers pKa of active site Cys" evidence="5 9">
    <location>
        <position position="146"/>
    </location>
</feature>
<dbReference type="Pfam" id="PF21948">
    <property type="entry name" value="LplA-B_cat"/>
    <property type="match status" value="1"/>
</dbReference>
<organism evidence="11 12">
    <name type="scientific">Ponticoccus litoralis</name>
    <dbReference type="NCBI Taxonomy" id="422297"/>
    <lineage>
        <taxon>Bacteria</taxon>
        <taxon>Pseudomonadati</taxon>
        <taxon>Pseudomonadota</taxon>
        <taxon>Alphaproteobacteria</taxon>
        <taxon>Rhodobacterales</taxon>
        <taxon>Roseobacteraceae</taxon>
        <taxon>Ponticoccus</taxon>
    </lineage>
</organism>
<dbReference type="GO" id="GO:0009249">
    <property type="term" value="P:protein lipoylation"/>
    <property type="evidence" value="ECO:0007669"/>
    <property type="project" value="InterPro"/>
</dbReference>
<dbReference type="NCBIfam" id="NF010921">
    <property type="entry name" value="PRK14341.1"/>
    <property type="match status" value="1"/>
</dbReference>
<dbReference type="EC" id="2.3.1.181" evidence="5 6"/>
<dbReference type="PROSITE" id="PS51733">
    <property type="entry name" value="BPL_LPL_CATALYTIC"/>
    <property type="match status" value="1"/>
</dbReference>
<comment type="similarity">
    <text evidence="5 6">Belongs to the LipB family.</text>
</comment>
<name>A0AAW9SUA6_9RHOB</name>
<feature type="binding site" evidence="5 8">
    <location>
        <begin position="69"/>
        <end position="76"/>
    </location>
    <ligand>
        <name>substrate</name>
    </ligand>
</feature>
<evidence type="ECO:0000256" key="3">
    <source>
        <dbReference type="ARBA" id="ARBA00023315"/>
    </source>
</evidence>
<dbReference type="PANTHER" id="PTHR10993">
    <property type="entry name" value="OCTANOYLTRANSFERASE"/>
    <property type="match status" value="1"/>
</dbReference>
<comment type="caution">
    <text evidence="11">The sequence shown here is derived from an EMBL/GenBank/DDBJ whole genome shotgun (WGS) entry which is preliminary data.</text>
</comment>
<dbReference type="EMBL" id="JBDNCH010000002">
    <property type="protein sequence ID" value="MEN9062438.1"/>
    <property type="molecule type" value="Genomic_DNA"/>
</dbReference>
<sequence>MVEWKISDGLVPYEEAVSFMEDRAAAIAAGAAEECVWLLEHPPLYTAGTSARREDLTDPDRFPVHQTKRGGQFTYHGPGQRVVYVMLDVGKRGRDVRCFVQDLERWVIATLGEFGLTGHIREGRVGVWIERPDRPRTASGAMAEDKIAAIGIRLRKWVSFHGISINVEPELDHFDGIVPCGITEYGVTSLVDLGLPVTMDDLDVALRHQFGEVMERKTPRACPV</sequence>
<gene>
    <name evidence="5 11" type="primary">lipB</name>
    <name evidence="11" type="ORF">ABFB10_17040</name>
</gene>
<feature type="domain" description="BPL/LPL catalytic" evidence="10">
    <location>
        <begin position="30"/>
        <end position="218"/>
    </location>
</feature>
<comment type="subcellular location">
    <subcellularLocation>
        <location evidence="5">Cytoplasm</location>
    </subcellularLocation>
</comment>
<dbReference type="AlphaFoldDB" id="A0AAW9SUA6"/>
<dbReference type="RefSeq" id="WP_347167408.1">
    <property type="nucleotide sequence ID" value="NZ_JBDNCH010000002.1"/>
</dbReference>
<dbReference type="HAMAP" id="MF_00013">
    <property type="entry name" value="LipB"/>
    <property type="match status" value="1"/>
</dbReference>
<dbReference type="Proteomes" id="UP001428774">
    <property type="component" value="Unassembled WGS sequence"/>
</dbReference>
<evidence type="ECO:0000256" key="7">
    <source>
        <dbReference type="PIRSR" id="PIRSR016262-1"/>
    </source>
</evidence>
<dbReference type="GO" id="GO:0033819">
    <property type="term" value="F:lipoyl(octanoyl) transferase activity"/>
    <property type="evidence" value="ECO:0007669"/>
    <property type="project" value="UniProtKB-EC"/>
</dbReference>
<keyword evidence="5" id="KW-0963">Cytoplasm</keyword>
<dbReference type="CDD" id="cd16444">
    <property type="entry name" value="LipB"/>
    <property type="match status" value="1"/>
</dbReference>
<proteinExistence type="inferred from homology"/>
<keyword evidence="3 5" id="KW-0012">Acyltransferase</keyword>
<dbReference type="NCBIfam" id="TIGR00214">
    <property type="entry name" value="lipB"/>
    <property type="match status" value="1"/>
</dbReference>
<evidence type="ECO:0000256" key="9">
    <source>
        <dbReference type="PIRSR" id="PIRSR016262-3"/>
    </source>
</evidence>
<evidence type="ECO:0000256" key="5">
    <source>
        <dbReference type="HAMAP-Rule" id="MF_00013"/>
    </source>
</evidence>
<feature type="active site" description="Acyl-thioester intermediate" evidence="5 7">
    <location>
        <position position="180"/>
    </location>
</feature>
<evidence type="ECO:0000256" key="1">
    <source>
        <dbReference type="ARBA" id="ARBA00004821"/>
    </source>
</evidence>
<evidence type="ECO:0000256" key="4">
    <source>
        <dbReference type="ARBA" id="ARBA00024732"/>
    </source>
</evidence>
<protein>
    <recommendedName>
        <fullName evidence="5 6">Octanoyltransferase</fullName>
        <ecNumber evidence="5 6">2.3.1.181</ecNumber>
    </recommendedName>
    <alternativeName>
        <fullName evidence="5">Lipoate-protein ligase B</fullName>
    </alternativeName>
    <alternativeName>
        <fullName evidence="5">Lipoyl/octanoyl transferase</fullName>
    </alternativeName>
    <alternativeName>
        <fullName evidence="5">Octanoyl-[acyl-carrier-protein]-protein N-octanoyltransferase</fullName>
    </alternativeName>
</protein>
<evidence type="ECO:0000256" key="6">
    <source>
        <dbReference type="PIRNR" id="PIRNR016262"/>
    </source>
</evidence>
<dbReference type="InterPro" id="IPR004143">
    <property type="entry name" value="BPL_LPL_catalytic"/>
</dbReference>
<dbReference type="InterPro" id="IPR045864">
    <property type="entry name" value="aa-tRNA-synth_II/BPL/LPL"/>
</dbReference>
<dbReference type="GO" id="GO:0005737">
    <property type="term" value="C:cytoplasm"/>
    <property type="evidence" value="ECO:0007669"/>
    <property type="project" value="UniProtKB-SubCell"/>
</dbReference>
<reference evidence="11 12" key="1">
    <citation type="submission" date="2024-05" db="EMBL/GenBank/DDBJ databases">
        <title>Genome sequence of Ponticoccus litoralis KCCM 90028.</title>
        <authorList>
            <person name="Kim J.M."/>
            <person name="Lee J.K."/>
            <person name="Choi B.J."/>
            <person name="Bayburt H."/>
            <person name="Baek J.H."/>
            <person name="Jeon C.O."/>
        </authorList>
    </citation>
    <scope>NUCLEOTIDE SEQUENCE [LARGE SCALE GENOMIC DNA]</scope>
    <source>
        <strain evidence="11 12">KCCM 90028</strain>
    </source>
</reference>
<dbReference type="SUPFAM" id="SSF55681">
    <property type="entry name" value="Class II aaRS and biotin synthetases"/>
    <property type="match status" value="1"/>
</dbReference>
<keyword evidence="2 5" id="KW-0808">Transferase</keyword>
<comment type="function">
    <text evidence="4 5 6">Catalyzes the transfer of endogenously produced octanoic acid from octanoyl-acyl-carrier-protein onto the lipoyl domains of lipoate-dependent enzymes. Lipoyl-ACP can also act as a substrate although octanoyl-ACP is likely to be the physiological substrate.</text>
</comment>
<evidence type="ECO:0000256" key="2">
    <source>
        <dbReference type="ARBA" id="ARBA00022679"/>
    </source>
</evidence>
<evidence type="ECO:0000313" key="12">
    <source>
        <dbReference type="Proteomes" id="UP001428774"/>
    </source>
</evidence>